<dbReference type="InterPro" id="IPR003680">
    <property type="entry name" value="Flavodoxin_fold"/>
</dbReference>
<comment type="caution">
    <text evidence="3">The sequence shown here is derived from an EMBL/GenBank/DDBJ whole genome shotgun (WGS) entry which is preliminary data.</text>
</comment>
<gene>
    <name evidence="3" type="ORF">NG821_01725</name>
</gene>
<dbReference type="Gene3D" id="3.40.50.360">
    <property type="match status" value="1"/>
</dbReference>
<evidence type="ECO:0000259" key="2">
    <source>
        <dbReference type="Pfam" id="PF02525"/>
    </source>
</evidence>
<dbReference type="PANTHER" id="PTHR47307">
    <property type="entry name" value="GLUTATHIONE-REGULATED POTASSIUM-EFFLUX SYSTEM ANCILLARY PROTEIN KEFG"/>
    <property type="match status" value="1"/>
</dbReference>
<keyword evidence="1" id="KW-0560">Oxidoreductase</keyword>
<protein>
    <submittedName>
        <fullName evidence="3">NAD(P)H-dependent oxidoreductase</fullName>
    </submittedName>
</protein>
<keyword evidence="4" id="KW-1185">Reference proteome</keyword>
<accession>A0ABT1BU10</accession>
<evidence type="ECO:0000313" key="3">
    <source>
        <dbReference type="EMBL" id="MCO6024576.1"/>
    </source>
</evidence>
<dbReference type="Proteomes" id="UP001204015">
    <property type="component" value="Unassembled WGS sequence"/>
</dbReference>
<dbReference type="PANTHER" id="PTHR47307:SF1">
    <property type="entry name" value="GLUTATHIONE-REGULATED POTASSIUM-EFFLUX SYSTEM ANCILLARY PROTEIN KEFG"/>
    <property type="match status" value="1"/>
</dbReference>
<feature type="domain" description="Flavodoxin-like fold" evidence="2">
    <location>
        <begin position="4"/>
        <end position="169"/>
    </location>
</feature>
<sequence>MGQKKLVILAHPDMQDSVINKRWVEEISKYPQEFTLHNIYELYPDWKIDVEKEQHLLEQYDTIVFQYPMFWFNCTPLLKKYLDDVFLHGWAFGSNGTKLRGKKLAIAVSTGSSASDYQLDGKNQVTIEGLLQPFKTTALFCGMTYEGFHTLNDSHNVTADELEANTKAYISFLRKV</sequence>
<evidence type="ECO:0000313" key="4">
    <source>
        <dbReference type="Proteomes" id="UP001204015"/>
    </source>
</evidence>
<dbReference type="InterPro" id="IPR046980">
    <property type="entry name" value="KefG/KefF"/>
</dbReference>
<proteinExistence type="predicted"/>
<evidence type="ECO:0000256" key="1">
    <source>
        <dbReference type="ARBA" id="ARBA00023002"/>
    </source>
</evidence>
<dbReference type="EMBL" id="JAMXLY010000004">
    <property type="protein sequence ID" value="MCO6024576.1"/>
    <property type="molecule type" value="Genomic_DNA"/>
</dbReference>
<dbReference type="RefSeq" id="WP_252759940.1">
    <property type="nucleotide sequence ID" value="NZ_JAMXLY010000004.1"/>
</dbReference>
<dbReference type="SUPFAM" id="SSF52218">
    <property type="entry name" value="Flavoproteins"/>
    <property type="match status" value="1"/>
</dbReference>
<dbReference type="InterPro" id="IPR029039">
    <property type="entry name" value="Flavoprotein-like_sf"/>
</dbReference>
<dbReference type="Pfam" id="PF02525">
    <property type="entry name" value="Flavodoxin_2"/>
    <property type="match status" value="1"/>
</dbReference>
<reference evidence="3 4" key="1">
    <citation type="submission" date="2022-06" db="EMBL/GenBank/DDBJ databases">
        <title>A taxonomic note on the genus Prevotella: Description of four novel genera and emended description of the genera Hallella and Xylanibacter.</title>
        <authorList>
            <person name="Hitch T.C.A."/>
        </authorList>
    </citation>
    <scope>NUCLEOTIDE SEQUENCE [LARGE SCALE GENOMIC DNA]</scope>
    <source>
        <strain evidence="3 4">DSM 100619</strain>
    </source>
</reference>
<organism evidence="3 4">
    <name type="scientific">Segatella cerevisiae</name>
    <dbReference type="NCBI Taxonomy" id="2053716"/>
    <lineage>
        <taxon>Bacteria</taxon>
        <taxon>Pseudomonadati</taxon>
        <taxon>Bacteroidota</taxon>
        <taxon>Bacteroidia</taxon>
        <taxon>Bacteroidales</taxon>
        <taxon>Prevotellaceae</taxon>
        <taxon>Segatella</taxon>
    </lineage>
</organism>
<name>A0ABT1BU10_9BACT</name>